<keyword evidence="4 5" id="KW-0067">ATP-binding</keyword>
<evidence type="ECO:0000256" key="4">
    <source>
        <dbReference type="ARBA" id="ARBA00022840"/>
    </source>
</evidence>
<dbReference type="PANTHER" id="PTHR48011:SF4">
    <property type="entry name" value="MITOGEN-ACTIVATED PROTEIN KINASE KINASE KINASE 19"/>
    <property type="match status" value="1"/>
</dbReference>
<keyword evidence="6" id="KW-0723">Serine/threonine-protein kinase</keyword>
<name>A0AAV8BSP4_9POAL</name>
<feature type="binding site" evidence="5">
    <location>
        <position position="36"/>
    </location>
    <ligand>
        <name>ATP</name>
        <dbReference type="ChEBI" id="CHEBI:30616"/>
    </ligand>
</feature>
<dbReference type="AlphaFoldDB" id="A0AAV8BSP4"/>
<proteinExistence type="inferred from homology"/>
<protein>
    <recommendedName>
        <fullName evidence="7">Protein kinase domain-containing protein</fullName>
    </recommendedName>
</protein>
<evidence type="ECO:0000256" key="3">
    <source>
        <dbReference type="ARBA" id="ARBA00022777"/>
    </source>
</evidence>
<dbReference type="Gene3D" id="1.10.510.10">
    <property type="entry name" value="Transferase(Phosphotransferase) domain 1"/>
    <property type="match status" value="1"/>
</dbReference>
<keyword evidence="2 5" id="KW-0547">Nucleotide-binding</keyword>
<evidence type="ECO:0000256" key="2">
    <source>
        <dbReference type="ARBA" id="ARBA00022741"/>
    </source>
</evidence>
<dbReference type="EMBL" id="JAMFTS010000005">
    <property type="protein sequence ID" value="KAJ4745734.1"/>
    <property type="molecule type" value="Genomic_DNA"/>
</dbReference>
<dbReference type="InterPro" id="IPR000719">
    <property type="entry name" value="Prot_kinase_dom"/>
</dbReference>
<dbReference type="PANTHER" id="PTHR48011">
    <property type="entry name" value="CCR4-NOT TRANSCRIPTIONAL COMPLEX SUBUNIT CAF120-RELATED"/>
    <property type="match status" value="1"/>
</dbReference>
<accession>A0AAV8BSP4</accession>
<dbReference type="Pfam" id="PF00069">
    <property type="entry name" value="Pkinase"/>
    <property type="match status" value="1"/>
</dbReference>
<dbReference type="GO" id="GO:0005524">
    <property type="term" value="F:ATP binding"/>
    <property type="evidence" value="ECO:0007669"/>
    <property type="project" value="UniProtKB-UniRule"/>
</dbReference>
<reference evidence="8" key="1">
    <citation type="submission" date="2022-08" db="EMBL/GenBank/DDBJ databases">
        <authorList>
            <person name="Marques A."/>
        </authorList>
    </citation>
    <scope>NUCLEOTIDE SEQUENCE</scope>
    <source>
        <strain evidence="8">RhyPub2mFocal</strain>
        <tissue evidence="8">Leaves</tissue>
    </source>
</reference>
<dbReference type="PROSITE" id="PS00108">
    <property type="entry name" value="PROTEIN_KINASE_ST"/>
    <property type="match status" value="1"/>
</dbReference>
<comment type="similarity">
    <text evidence="6">Belongs to the protein kinase superfamily.</text>
</comment>
<dbReference type="InterPro" id="IPR052751">
    <property type="entry name" value="Plant_MAPKKK"/>
</dbReference>
<evidence type="ECO:0000313" key="9">
    <source>
        <dbReference type="Proteomes" id="UP001140206"/>
    </source>
</evidence>
<keyword evidence="9" id="KW-1185">Reference proteome</keyword>
<keyword evidence="3" id="KW-0418">Kinase</keyword>
<dbReference type="Proteomes" id="UP001140206">
    <property type="component" value="Chromosome 5"/>
</dbReference>
<gene>
    <name evidence="8" type="ORF">LUZ62_080139</name>
</gene>
<evidence type="ECO:0000256" key="1">
    <source>
        <dbReference type="ARBA" id="ARBA00022679"/>
    </source>
</evidence>
<evidence type="ECO:0000259" key="7">
    <source>
        <dbReference type="PROSITE" id="PS50011"/>
    </source>
</evidence>
<keyword evidence="1" id="KW-0808">Transferase</keyword>
<dbReference type="GO" id="GO:0007165">
    <property type="term" value="P:signal transduction"/>
    <property type="evidence" value="ECO:0007669"/>
    <property type="project" value="TreeGrafter"/>
</dbReference>
<sequence length="397" mass="43373">MVIIPGLTRLCTLGRGSTASVSLASDPITGSLIAVKSAELSLSSPLQHENVILSGLNSPHIISCYGSRTFNSHYHLLLEFVPGGSLFDRIKSHPNGRLDEPDIGSYATEILLGLSYLHLNDITHGDIKSQNILIDSDGRAKIADFGAAVLKSGTHNGESTSLSGTPAFMAPEVARGEEQGPASDVWALGCTIIEMATGKAPWIGVIKDQDVMGAIYQIGYCSDSAPAIPDWFSEEGRDFLMNCLKRDPNERWSAEQLLHHPFVCFRDAEFKRDRNWDRMISPQSALDFGDAFCGSETEDGEEDLGLDPFARIQELAGSISGSESFISNPEFYVEECWIEVRSANGGGNRDSEISDEVNLFEYEDSELILHNISNVFERINEEMRVRCGNVSGSESNA</sequence>
<evidence type="ECO:0000256" key="6">
    <source>
        <dbReference type="RuleBase" id="RU000304"/>
    </source>
</evidence>
<dbReference type="SUPFAM" id="SSF56112">
    <property type="entry name" value="Protein kinase-like (PK-like)"/>
    <property type="match status" value="1"/>
</dbReference>
<organism evidence="8 9">
    <name type="scientific">Rhynchospora pubera</name>
    <dbReference type="NCBI Taxonomy" id="906938"/>
    <lineage>
        <taxon>Eukaryota</taxon>
        <taxon>Viridiplantae</taxon>
        <taxon>Streptophyta</taxon>
        <taxon>Embryophyta</taxon>
        <taxon>Tracheophyta</taxon>
        <taxon>Spermatophyta</taxon>
        <taxon>Magnoliopsida</taxon>
        <taxon>Liliopsida</taxon>
        <taxon>Poales</taxon>
        <taxon>Cyperaceae</taxon>
        <taxon>Cyperoideae</taxon>
        <taxon>Rhynchosporeae</taxon>
        <taxon>Rhynchospora</taxon>
    </lineage>
</organism>
<dbReference type="PROSITE" id="PS50011">
    <property type="entry name" value="PROTEIN_KINASE_DOM"/>
    <property type="match status" value="1"/>
</dbReference>
<feature type="domain" description="Protein kinase" evidence="7">
    <location>
        <begin position="7"/>
        <end position="263"/>
    </location>
</feature>
<dbReference type="CDD" id="cd06606">
    <property type="entry name" value="STKc_MAPKKK"/>
    <property type="match status" value="1"/>
</dbReference>
<evidence type="ECO:0000256" key="5">
    <source>
        <dbReference type="PROSITE-ProRule" id="PRU10141"/>
    </source>
</evidence>
<dbReference type="SMART" id="SM00220">
    <property type="entry name" value="S_TKc"/>
    <property type="match status" value="1"/>
</dbReference>
<evidence type="ECO:0000313" key="8">
    <source>
        <dbReference type="EMBL" id="KAJ4745734.1"/>
    </source>
</evidence>
<dbReference type="PROSITE" id="PS00107">
    <property type="entry name" value="PROTEIN_KINASE_ATP"/>
    <property type="match status" value="1"/>
</dbReference>
<dbReference type="InterPro" id="IPR008271">
    <property type="entry name" value="Ser/Thr_kinase_AS"/>
</dbReference>
<dbReference type="GO" id="GO:0004674">
    <property type="term" value="F:protein serine/threonine kinase activity"/>
    <property type="evidence" value="ECO:0007669"/>
    <property type="project" value="UniProtKB-KW"/>
</dbReference>
<dbReference type="InterPro" id="IPR011009">
    <property type="entry name" value="Kinase-like_dom_sf"/>
</dbReference>
<comment type="caution">
    <text evidence="8">The sequence shown here is derived from an EMBL/GenBank/DDBJ whole genome shotgun (WGS) entry which is preliminary data.</text>
</comment>
<dbReference type="InterPro" id="IPR017441">
    <property type="entry name" value="Protein_kinase_ATP_BS"/>
</dbReference>